<dbReference type="AlphaFoldDB" id="A0A165MJD9"/>
<protein>
    <submittedName>
        <fullName evidence="2">Uncharacterized protein</fullName>
    </submittedName>
</protein>
<feature type="compositionally biased region" description="Basic and acidic residues" evidence="1">
    <location>
        <begin position="121"/>
        <end position="141"/>
    </location>
</feature>
<keyword evidence="3" id="KW-1185">Reference proteome</keyword>
<feature type="compositionally biased region" description="Basic and acidic residues" evidence="1">
    <location>
        <begin position="91"/>
        <end position="108"/>
    </location>
</feature>
<dbReference type="STRING" id="1314783.A0A165MJD9"/>
<name>A0A165MJD9_9APHY</name>
<gene>
    <name evidence="2" type="ORF">DAEQUDRAFT_768598</name>
</gene>
<dbReference type="EMBL" id="KV429100">
    <property type="protein sequence ID" value="KZT65765.1"/>
    <property type="molecule type" value="Genomic_DNA"/>
</dbReference>
<feature type="region of interest" description="Disordered" evidence="1">
    <location>
        <begin position="87"/>
        <end position="142"/>
    </location>
</feature>
<reference evidence="2 3" key="1">
    <citation type="journal article" date="2016" name="Mol. Biol. Evol.">
        <title>Comparative Genomics of Early-Diverging Mushroom-Forming Fungi Provides Insights into the Origins of Lignocellulose Decay Capabilities.</title>
        <authorList>
            <person name="Nagy L.G."/>
            <person name="Riley R."/>
            <person name="Tritt A."/>
            <person name="Adam C."/>
            <person name="Daum C."/>
            <person name="Floudas D."/>
            <person name="Sun H."/>
            <person name="Yadav J.S."/>
            <person name="Pangilinan J."/>
            <person name="Larsson K.H."/>
            <person name="Matsuura K."/>
            <person name="Barry K."/>
            <person name="Labutti K."/>
            <person name="Kuo R."/>
            <person name="Ohm R.A."/>
            <person name="Bhattacharya S.S."/>
            <person name="Shirouzu T."/>
            <person name="Yoshinaga Y."/>
            <person name="Martin F.M."/>
            <person name="Grigoriev I.V."/>
            <person name="Hibbett D.S."/>
        </authorList>
    </citation>
    <scope>NUCLEOTIDE SEQUENCE [LARGE SCALE GENOMIC DNA]</scope>
    <source>
        <strain evidence="2 3">L-15889</strain>
    </source>
</reference>
<evidence type="ECO:0000256" key="1">
    <source>
        <dbReference type="SAM" id="MobiDB-lite"/>
    </source>
</evidence>
<dbReference type="Proteomes" id="UP000076727">
    <property type="component" value="Unassembled WGS sequence"/>
</dbReference>
<accession>A0A165MJD9</accession>
<evidence type="ECO:0000313" key="3">
    <source>
        <dbReference type="Proteomes" id="UP000076727"/>
    </source>
</evidence>
<evidence type="ECO:0000313" key="2">
    <source>
        <dbReference type="EMBL" id="KZT65765.1"/>
    </source>
</evidence>
<organism evidence="2 3">
    <name type="scientific">Daedalea quercina L-15889</name>
    <dbReference type="NCBI Taxonomy" id="1314783"/>
    <lineage>
        <taxon>Eukaryota</taxon>
        <taxon>Fungi</taxon>
        <taxon>Dikarya</taxon>
        <taxon>Basidiomycota</taxon>
        <taxon>Agaricomycotina</taxon>
        <taxon>Agaricomycetes</taxon>
        <taxon>Polyporales</taxon>
        <taxon>Fomitopsis</taxon>
    </lineage>
</organism>
<proteinExistence type="predicted"/>
<sequence>MIFAFSCATPLLVQQLVLKKRKSDHDVVASLADQLVEKTNKQVEKELSKVDLGLAGIRATLKALSGQIDSIATRGVDTPTYAKATAASSAKGKEKEVRIEEPTKDQCKRPHAQTPAAEQKQGSEKEKEGPRDAKCPKDHMTPDMTTNILNLSSVVDWRQLHAALTLGKMAPGIKLSNAVAITKGLQAPSVGSVTASLWSGVIPPPSTGGSTVVLLDGKNKAVLMGTFTPVLPPFDKAKQKQKLPLHIKQGNAGVHP</sequence>